<organism evidence="2 3">
    <name type="scientific">Batrachochytrium dendrobatidis (strain JAM81 / FGSC 10211)</name>
    <name type="common">Frog chytrid fungus</name>
    <dbReference type="NCBI Taxonomy" id="684364"/>
    <lineage>
        <taxon>Eukaryota</taxon>
        <taxon>Fungi</taxon>
        <taxon>Fungi incertae sedis</taxon>
        <taxon>Chytridiomycota</taxon>
        <taxon>Chytridiomycota incertae sedis</taxon>
        <taxon>Chytridiomycetes</taxon>
        <taxon>Rhizophydiales</taxon>
        <taxon>Rhizophydiales incertae sedis</taxon>
        <taxon>Batrachochytrium</taxon>
    </lineage>
</organism>
<dbReference type="Pfam" id="PF21294">
    <property type="entry name" value="Polysacc_lyase_14"/>
    <property type="match status" value="1"/>
</dbReference>
<evidence type="ECO:0000259" key="1">
    <source>
        <dbReference type="Pfam" id="PF21294"/>
    </source>
</evidence>
<sequence>MALLRAPLVIPAIFPKPYIAYPNCTTACGSKKACPQTPCMLGSANTTSNTPGFVLQSLCNMPQLIWTSRDDLHPCQEYSGLNLVEIAYGIDRGNLDIVRDPTGYDASVWRVLYPGSSYRPKAIDAPIGGAGFYSAPIDLSNAKSVTYQYDVLFPVGFDFVKGGKLPGLFGGHPECSGGAKALDCFSTRLMFRAYGDGELYLYSDKNAQDPRLCINQTIPLVPGTVCDDKYGTSIGRGAWRFPLGEWTSVQQTITLNTIDSHTLLPNRNGLAVIRVNGDTVIDTGNIVYQTSNIGFAGIDFETFFGGSTNDWATPRDQVTYFRKQKLKIEY</sequence>
<dbReference type="Gene3D" id="2.60.120.200">
    <property type="match status" value="1"/>
</dbReference>
<dbReference type="OrthoDB" id="10069995at2759"/>
<dbReference type="PANTHER" id="PTHR40124:SF1">
    <property type="entry name" value="DISAGGREGATASE RELATED REPEAT PROTEIN"/>
    <property type="match status" value="1"/>
</dbReference>
<dbReference type="EMBL" id="GL882894">
    <property type="protein sequence ID" value="EGF76930.1"/>
    <property type="molecule type" value="Genomic_DNA"/>
</dbReference>
<dbReference type="InParanoid" id="F4PCX0"/>
<dbReference type="RefSeq" id="XP_006682441.1">
    <property type="nucleotide sequence ID" value="XM_006682378.1"/>
</dbReference>
<dbReference type="Proteomes" id="UP000007241">
    <property type="component" value="Unassembled WGS sequence"/>
</dbReference>
<gene>
    <name evidence="2" type="ORF">BATDEDRAFT_36125</name>
</gene>
<dbReference type="PANTHER" id="PTHR40124">
    <property type="match status" value="1"/>
</dbReference>
<dbReference type="GeneID" id="18240982"/>
<accession>F4PCX0</accession>
<proteinExistence type="predicted"/>
<keyword evidence="3" id="KW-1185">Reference proteome</keyword>
<name>F4PCX0_BATDJ</name>
<evidence type="ECO:0000313" key="2">
    <source>
        <dbReference type="EMBL" id="EGF76930.1"/>
    </source>
</evidence>
<protein>
    <recommendedName>
        <fullName evidence="1">Polysaccharide lyase 14 domain-containing protein</fullName>
    </recommendedName>
</protein>
<dbReference type="OMA" id="QWTTIAE"/>
<dbReference type="HOGENOM" id="CLU_841940_0_0_1"/>
<dbReference type="AlphaFoldDB" id="F4PCX0"/>
<reference evidence="2 3" key="1">
    <citation type="submission" date="2009-12" db="EMBL/GenBank/DDBJ databases">
        <title>The draft genome of Batrachochytrium dendrobatidis.</title>
        <authorList>
            <consortium name="US DOE Joint Genome Institute (JGI-PGF)"/>
            <person name="Kuo A."/>
            <person name="Salamov A."/>
            <person name="Schmutz J."/>
            <person name="Lucas S."/>
            <person name="Pitluck S."/>
            <person name="Rosenblum E."/>
            <person name="Stajich J."/>
            <person name="Eisen M."/>
            <person name="Grigoriev I.V."/>
        </authorList>
    </citation>
    <scope>NUCLEOTIDE SEQUENCE [LARGE SCALE GENOMIC DNA]</scope>
    <source>
        <strain evidence="3">JAM81 / FGSC 10211</strain>
    </source>
</reference>
<dbReference type="InterPro" id="IPR048958">
    <property type="entry name" value="Polysacc_lyase_14"/>
</dbReference>
<evidence type="ECO:0000313" key="3">
    <source>
        <dbReference type="Proteomes" id="UP000007241"/>
    </source>
</evidence>
<feature type="domain" description="Polysaccharide lyase 14" evidence="1">
    <location>
        <begin position="106"/>
        <end position="323"/>
    </location>
</feature>